<keyword evidence="2" id="KW-1185">Reference proteome</keyword>
<comment type="caution">
    <text evidence="1">The sequence shown here is derived from an EMBL/GenBank/DDBJ whole genome shotgun (WGS) entry which is preliminary data.</text>
</comment>
<name>A0AA40G168_9HYME</name>
<gene>
    <name evidence="1" type="ORF">K0M31_020213</name>
</gene>
<protein>
    <submittedName>
        <fullName evidence="1">Uncharacterized protein</fullName>
    </submittedName>
</protein>
<reference evidence="1" key="1">
    <citation type="submission" date="2021-10" db="EMBL/GenBank/DDBJ databases">
        <title>Melipona bicolor Genome sequencing and assembly.</title>
        <authorList>
            <person name="Araujo N.S."/>
            <person name="Arias M.C."/>
        </authorList>
    </citation>
    <scope>NUCLEOTIDE SEQUENCE</scope>
    <source>
        <strain evidence="1">USP_2M_L1-L4_2017</strain>
        <tissue evidence="1">Whole body</tissue>
    </source>
</reference>
<accession>A0AA40G168</accession>
<dbReference type="AlphaFoldDB" id="A0AA40G168"/>
<dbReference type="Proteomes" id="UP001177670">
    <property type="component" value="Unassembled WGS sequence"/>
</dbReference>
<evidence type="ECO:0000313" key="1">
    <source>
        <dbReference type="EMBL" id="KAK1129083.1"/>
    </source>
</evidence>
<proteinExistence type="predicted"/>
<organism evidence="1 2">
    <name type="scientific">Melipona bicolor</name>
    <dbReference type="NCBI Taxonomy" id="60889"/>
    <lineage>
        <taxon>Eukaryota</taxon>
        <taxon>Metazoa</taxon>
        <taxon>Ecdysozoa</taxon>
        <taxon>Arthropoda</taxon>
        <taxon>Hexapoda</taxon>
        <taxon>Insecta</taxon>
        <taxon>Pterygota</taxon>
        <taxon>Neoptera</taxon>
        <taxon>Endopterygota</taxon>
        <taxon>Hymenoptera</taxon>
        <taxon>Apocrita</taxon>
        <taxon>Aculeata</taxon>
        <taxon>Apoidea</taxon>
        <taxon>Anthophila</taxon>
        <taxon>Apidae</taxon>
        <taxon>Melipona</taxon>
    </lineage>
</organism>
<evidence type="ECO:0000313" key="2">
    <source>
        <dbReference type="Proteomes" id="UP001177670"/>
    </source>
</evidence>
<dbReference type="EMBL" id="JAHYIQ010000009">
    <property type="protein sequence ID" value="KAK1129083.1"/>
    <property type="molecule type" value="Genomic_DNA"/>
</dbReference>
<sequence length="102" mass="12299">MEQQVRFIQKPVEQHRFYRLFERKAKFPPCHYRQPPLSSTLTPATIEGTRSKGSSFARNFSIRVLGGRRRRRRRSLCFDVEEDRTSVKLIKEHEREDTRNYT</sequence>